<dbReference type="RefSeq" id="WP_053821192.1">
    <property type="nucleotide sequence ID" value="NZ_BAAAEB010000007.1"/>
</dbReference>
<dbReference type="GeneID" id="70689270"/>
<dbReference type="AlphaFoldDB" id="A0A6N1BDC0"/>
<dbReference type="InterPro" id="IPR025528">
    <property type="entry name" value="BrnA_antitoxin"/>
</dbReference>
<dbReference type="EMBL" id="JABEMD010000002">
    <property type="protein sequence ID" value="NNH09732.1"/>
    <property type="molecule type" value="Genomic_DNA"/>
</dbReference>
<comment type="caution">
    <text evidence="2">The sequence shown here is derived from an EMBL/GenBank/DDBJ whole genome shotgun (WGS) entry which is preliminary data.</text>
</comment>
<protein>
    <submittedName>
        <fullName evidence="2">BrnA antitoxin family protein</fullName>
    </submittedName>
</protein>
<gene>
    <name evidence="2" type="ORF">HLB16_02400</name>
</gene>
<feature type="compositionally biased region" description="Basic and acidic residues" evidence="1">
    <location>
        <begin position="1"/>
        <end position="14"/>
    </location>
</feature>
<proteinExistence type="predicted"/>
<dbReference type="Pfam" id="PF14384">
    <property type="entry name" value="BrnA_antitoxin"/>
    <property type="match status" value="1"/>
</dbReference>
<feature type="region of interest" description="Disordered" evidence="1">
    <location>
        <begin position="1"/>
        <end position="21"/>
    </location>
</feature>
<organism evidence="2 3">
    <name type="scientific">Cupriavidus gilardii</name>
    <dbReference type="NCBI Taxonomy" id="82541"/>
    <lineage>
        <taxon>Bacteria</taxon>
        <taxon>Pseudomonadati</taxon>
        <taxon>Pseudomonadota</taxon>
        <taxon>Betaproteobacteria</taxon>
        <taxon>Burkholderiales</taxon>
        <taxon>Burkholderiaceae</taxon>
        <taxon>Cupriavidus</taxon>
    </lineage>
</organism>
<accession>A0A6N1BDC0</accession>
<name>A0A6N1BDC0_9BURK</name>
<dbReference type="Proteomes" id="UP000542973">
    <property type="component" value="Unassembled WGS sequence"/>
</dbReference>
<evidence type="ECO:0000313" key="2">
    <source>
        <dbReference type="EMBL" id="NNH09732.1"/>
    </source>
</evidence>
<sequence length="100" mass="11484">MQENKRTTRQHSLESDDAPELDADFFHEADLYEGKRLVRRGRPKQAQTKQHVSLRLSPEVLAVFRSSGKGWQRRVDGALKVFLVEHPLEDADADFAIEPN</sequence>
<evidence type="ECO:0000313" key="3">
    <source>
        <dbReference type="Proteomes" id="UP000542973"/>
    </source>
</evidence>
<evidence type="ECO:0000256" key="1">
    <source>
        <dbReference type="SAM" id="MobiDB-lite"/>
    </source>
</evidence>
<reference evidence="2 3" key="1">
    <citation type="submission" date="2020-05" db="EMBL/GenBank/DDBJ databases">
        <title>MicrobeNet Type strains.</title>
        <authorList>
            <person name="Nicholson A.C."/>
        </authorList>
    </citation>
    <scope>NUCLEOTIDE SEQUENCE [LARGE SCALE GENOMIC DNA]</scope>
    <source>
        <strain evidence="2 3">ATCC 700815</strain>
    </source>
</reference>